<dbReference type="InterPro" id="IPR020578">
    <property type="entry name" value="Aminotrans_V_PyrdxlP_BS"/>
</dbReference>
<dbReference type="InterPro" id="IPR015424">
    <property type="entry name" value="PyrdxlP-dep_Trfase"/>
</dbReference>
<dbReference type="PANTHER" id="PTHR43586">
    <property type="entry name" value="CYSTEINE DESULFURASE"/>
    <property type="match status" value="1"/>
</dbReference>
<comment type="cofactor">
    <cofactor evidence="1 5">
        <name>pyridoxal 5'-phosphate</name>
        <dbReference type="ChEBI" id="CHEBI:597326"/>
    </cofactor>
</comment>
<dbReference type="InterPro" id="IPR000192">
    <property type="entry name" value="Aminotrans_V_dom"/>
</dbReference>
<dbReference type="GO" id="GO:0008483">
    <property type="term" value="F:transaminase activity"/>
    <property type="evidence" value="ECO:0007669"/>
    <property type="project" value="UniProtKB-KW"/>
</dbReference>
<keyword evidence="8" id="KW-1185">Reference proteome</keyword>
<dbReference type="Gene3D" id="3.40.640.10">
    <property type="entry name" value="Type I PLP-dependent aspartate aminotransferase-like (Major domain)"/>
    <property type="match status" value="1"/>
</dbReference>
<dbReference type="Proteomes" id="UP000887023">
    <property type="component" value="Chromosome"/>
</dbReference>
<name>A0ABX8S4M0_9ACTN</name>
<dbReference type="InterPro" id="IPR015422">
    <property type="entry name" value="PyrdxlP-dep_Trfase_small"/>
</dbReference>
<accession>A0ABX8S4M0</accession>
<dbReference type="EMBL" id="CP079105">
    <property type="protein sequence ID" value="QXQ12789.1"/>
    <property type="molecule type" value="Genomic_DNA"/>
</dbReference>
<comment type="catalytic activity">
    <reaction evidence="4">
        <text>(sulfur carrier)-H + L-cysteine = (sulfur carrier)-SH + L-alanine</text>
        <dbReference type="Rhea" id="RHEA:43892"/>
        <dbReference type="Rhea" id="RHEA-COMP:14737"/>
        <dbReference type="Rhea" id="RHEA-COMP:14739"/>
        <dbReference type="ChEBI" id="CHEBI:29917"/>
        <dbReference type="ChEBI" id="CHEBI:35235"/>
        <dbReference type="ChEBI" id="CHEBI:57972"/>
        <dbReference type="ChEBI" id="CHEBI:64428"/>
        <dbReference type="EC" id="2.8.1.7"/>
    </reaction>
</comment>
<keyword evidence="7" id="KW-0032">Aminotransferase</keyword>
<evidence type="ECO:0000313" key="7">
    <source>
        <dbReference type="EMBL" id="QXQ12789.1"/>
    </source>
</evidence>
<feature type="domain" description="Aminotransferase class V" evidence="6">
    <location>
        <begin position="44"/>
        <end position="403"/>
    </location>
</feature>
<evidence type="ECO:0000259" key="6">
    <source>
        <dbReference type="Pfam" id="PF00266"/>
    </source>
</evidence>
<dbReference type="PROSITE" id="PS00595">
    <property type="entry name" value="AA_TRANSFER_CLASS_5"/>
    <property type="match status" value="1"/>
</dbReference>
<gene>
    <name evidence="7" type="ORF">KV203_12705</name>
</gene>
<organism evidence="7 8">
    <name type="scientific">Skermania pinensis</name>
    <dbReference type="NCBI Taxonomy" id="39122"/>
    <lineage>
        <taxon>Bacteria</taxon>
        <taxon>Bacillati</taxon>
        <taxon>Actinomycetota</taxon>
        <taxon>Actinomycetes</taxon>
        <taxon>Mycobacteriales</taxon>
        <taxon>Gordoniaceae</taxon>
        <taxon>Skermania</taxon>
    </lineage>
</organism>
<keyword evidence="3" id="KW-0663">Pyridoxal phosphate</keyword>
<dbReference type="Gene3D" id="3.90.1150.10">
    <property type="entry name" value="Aspartate Aminotransferase, domain 1"/>
    <property type="match status" value="1"/>
</dbReference>
<proteinExistence type="inferred from homology"/>
<dbReference type="SUPFAM" id="SSF53383">
    <property type="entry name" value="PLP-dependent transferases"/>
    <property type="match status" value="1"/>
</dbReference>
<evidence type="ECO:0000256" key="5">
    <source>
        <dbReference type="RuleBase" id="RU004504"/>
    </source>
</evidence>
<evidence type="ECO:0000256" key="4">
    <source>
        <dbReference type="ARBA" id="ARBA00050776"/>
    </source>
</evidence>
<sequence length="423" mass="44681">MTTLLIDPDVALAVDERVDTTTLRLVDDGLRVPLADSRTCAYANFDYAASAPALERVVDAVRSALPSYASVHRGAGAPSRVTTDRYERARDTIARFFGAAEPGYHVCFTRNTTDALNLLSRCVPGDVVVLEIEHHANFLPWARRRVVPVAATRSDTLAALEQELSARPAALLAVTGASNVTGEVLPIGELARLAHRHGARILIDAAQLAPHRRIDLCASGIDYLVASGHKLYAPFGTGVLIGRADWLDAAPPYLAGGGASAAVTRSGVDWHTGPARHEGGTPNVLGAIAFAAACEVLAATDRGALVRDEQTLTDRLRRGLESIDGLRTLRIWHDDGDVVGIVSFVVAGCDPAAVAELLSNEFGVGVRAGKFCAHPLLAALGCSDGAVRASIGLGTTIDDIDRLIAGVRCAVTDPRCARRTRSQ</sequence>
<evidence type="ECO:0000313" key="8">
    <source>
        <dbReference type="Proteomes" id="UP000887023"/>
    </source>
</evidence>
<dbReference type="Pfam" id="PF00266">
    <property type="entry name" value="Aminotran_5"/>
    <property type="match status" value="1"/>
</dbReference>
<evidence type="ECO:0000256" key="2">
    <source>
        <dbReference type="ARBA" id="ARBA00010447"/>
    </source>
</evidence>
<evidence type="ECO:0000256" key="1">
    <source>
        <dbReference type="ARBA" id="ARBA00001933"/>
    </source>
</evidence>
<protein>
    <submittedName>
        <fullName evidence="7">Aminotransferase class V-fold PLP-dependent enzyme</fullName>
    </submittedName>
</protein>
<dbReference type="RefSeq" id="WP_066467480.1">
    <property type="nucleotide sequence ID" value="NZ_CBCRUZ010000002.1"/>
</dbReference>
<comment type="similarity">
    <text evidence="2">Belongs to the class-V pyridoxal-phosphate-dependent aminotransferase family. Csd subfamily.</text>
</comment>
<keyword evidence="7" id="KW-0808">Transferase</keyword>
<dbReference type="PANTHER" id="PTHR43586:SF8">
    <property type="entry name" value="CYSTEINE DESULFURASE 1, CHLOROPLASTIC"/>
    <property type="match status" value="1"/>
</dbReference>
<dbReference type="InterPro" id="IPR015421">
    <property type="entry name" value="PyrdxlP-dep_Trfase_major"/>
</dbReference>
<reference evidence="7" key="1">
    <citation type="submission" date="2021-07" db="EMBL/GenBank/DDBJ databases">
        <title>Candidatus Kaistella beijingensis sp. nov. isolated from a municipal wastewater treatment plant is involved in sludge foaming.</title>
        <authorList>
            <person name="Song Y."/>
            <person name="Liu S.-J."/>
        </authorList>
    </citation>
    <scope>NUCLEOTIDE SEQUENCE</scope>
    <source>
        <strain evidence="7">DSM 43998</strain>
    </source>
</reference>
<evidence type="ECO:0000256" key="3">
    <source>
        <dbReference type="ARBA" id="ARBA00022898"/>
    </source>
</evidence>